<comment type="caution">
    <text evidence="1">The sequence shown here is derived from an EMBL/GenBank/DDBJ whole genome shotgun (WGS) entry which is preliminary data.</text>
</comment>
<organism evidence="1 2">
    <name type="scientific">Eumeta variegata</name>
    <name type="common">Bagworm moth</name>
    <name type="synonym">Eumeta japonica</name>
    <dbReference type="NCBI Taxonomy" id="151549"/>
    <lineage>
        <taxon>Eukaryota</taxon>
        <taxon>Metazoa</taxon>
        <taxon>Ecdysozoa</taxon>
        <taxon>Arthropoda</taxon>
        <taxon>Hexapoda</taxon>
        <taxon>Insecta</taxon>
        <taxon>Pterygota</taxon>
        <taxon>Neoptera</taxon>
        <taxon>Endopterygota</taxon>
        <taxon>Lepidoptera</taxon>
        <taxon>Glossata</taxon>
        <taxon>Ditrysia</taxon>
        <taxon>Tineoidea</taxon>
        <taxon>Psychidae</taxon>
        <taxon>Oiketicinae</taxon>
        <taxon>Eumeta</taxon>
    </lineage>
</organism>
<proteinExistence type="predicted"/>
<name>A0A4C1TDW9_EUMVA</name>
<gene>
    <name evidence="1" type="ORF">EVAR_101651_1</name>
</gene>
<accession>A0A4C1TDW9</accession>
<sequence>MGKRTCLRLLFNVKDKLAIKRMRKEGEIGKIQRVRTTDRRVQAYNIGGKEINKKYIGEQASLRFRPYFTEPPTNGSIKANQAEKNFPLSGSVEI</sequence>
<evidence type="ECO:0000313" key="2">
    <source>
        <dbReference type="Proteomes" id="UP000299102"/>
    </source>
</evidence>
<dbReference type="AlphaFoldDB" id="A0A4C1TDW9"/>
<protein>
    <submittedName>
        <fullName evidence="1">Uncharacterized protein</fullName>
    </submittedName>
</protein>
<keyword evidence="2" id="KW-1185">Reference proteome</keyword>
<dbReference type="Proteomes" id="UP000299102">
    <property type="component" value="Unassembled WGS sequence"/>
</dbReference>
<dbReference type="EMBL" id="BGZK01005131">
    <property type="protein sequence ID" value="GBP12662.1"/>
    <property type="molecule type" value="Genomic_DNA"/>
</dbReference>
<evidence type="ECO:0000313" key="1">
    <source>
        <dbReference type="EMBL" id="GBP12662.1"/>
    </source>
</evidence>
<reference evidence="1 2" key="1">
    <citation type="journal article" date="2019" name="Commun. Biol.">
        <title>The bagworm genome reveals a unique fibroin gene that provides high tensile strength.</title>
        <authorList>
            <person name="Kono N."/>
            <person name="Nakamura H."/>
            <person name="Ohtoshi R."/>
            <person name="Tomita M."/>
            <person name="Numata K."/>
            <person name="Arakawa K."/>
        </authorList>
    </citation>
    <scope>NUCLEOTIDE SEQUENCE [LARGE SCALE GENOMIC DNA]</scope>
</reference>